<dbReference type="EMBL" id="CABPRW010000028">
    <property type="protein sequence ID" value="VVE55599.1"/>
    <property type="molecule type" value="Genomic_DNA"/>
</dbReference>
<proteinExistence type="predicted"/>
<organism evidence="1 2">
    <name type="scientific">Pandoraea fibrosis</name>
    <dbReference type="NCBI Taxonomy" id="1891094"/>
    <lineage>
        <taxon>Bacteria</taxon>
        <taxon>Pseudomonadati</taxon>
        <taxon>Pseudomonadota</taxon>
        <taxon>Betaproteobacteria</taxon>
        <taxon>Burkholderiales</taxon>
        <taxon>Burkholderiaceae</taxon>
        <taxon>Pandoraea</taxon>
    </lineage>
</organism>
<dbReference type="RefSeq" id="WP_150601157.1">
    <property type="nucleotide sequence ID" value="NZ_CABPRW010000028.1"/>
</dbReference>
<gene>
    <name evidence="1" type="ORF">PFI31113_04992</name>
</gene>
<reference evidence="1 2" key="1">
    <citation type="submission" date="2019-08" db="EMBL/GenBank/DDBJ databases">
        <authorList>
            <person name="Peeters C."/>
        </authorList>
    </citation>
    <scope>NUCLEOTIDE SEQUENCE [LARGE SCALE GENOMIC DNA]</scope>
    <source>
        <strain evidence="1 2">LMG 31113</strain>
    </source>
</reference>
<name>A0A5E4Z3D9_9BURK</name>
<dbReference type="Proteomes" id="UP000382577">
    <property type="component" value="Unassembled WGS sequence"/>
</dbReference>
<evidence type="ECO:0000313" key="2">
    <source>
        <dbReference type="Proteomes" id="UP000382577"/>
    </source>
</evidence>
<dbReference type="AlphaFoldDB" id="A0A5E4Z3D9"/>
<protein>
    <submittedName>
        <fullName evidence="1">Uncharacterized protein</fullName>
    </submittedName>
</protein>
<accession>A0A5E4Z3D9</accession>
<evidence type="ECO:0000313" key="1">
    <source>
        <dbReference type="EMBL" id="VVE55599.1"/>
    </source>
</evidence>
<sequence>MLKVGFYDAVKGQMVQVEEFKSGIDFARMASLELTKLWQSGRHSLPSMYWVAWDNGKSICSIFVLDGVSFPEEGMCDRIEKLVAAL</sequence>